<evidence type="ECO:0000256" key="12">
    <source>
        <dbReference type="SAM" id="MobiDB-lite"/>
    </source>
</evidence>
<sequence>MAVLYRSPSLQSSELLALYGREADPYRGGDRGPGYGVRRPGYRGPGYEVRRPGYRGPGYEEYDVDSEGSEEERDDMRSALSLEEGYGVERGERSGLGRVYFSNQDYYQRLEQLQRTHLRNMAELEKMYICKRSKVNKKDNEEEYEEDKCLERESRDNQDLQPSVTWESQSSGSMPVRRLQRILSDEELNFHEETSGDVSDQSGDGVGGDGEEEDNHYELLLEQREEDSHSPRAWKRKDKPLRNSLRDSQSCCPESVTTTTTTARKQPSSTSSSRSQLQIQLQLRGCCPKSQGRNQGGNLSKTGRTRGESYRGDGGPDNYRGTVTVPEPFRMMMREEEKKRRKVRTRSEVELENLLLRRELDELRECGMKFRASPAPAHTRLPLYDVISRRLSQRPSYHPGNHRVNFGNYQCVTVSGGNQRASSCSPQRPFSFLERERRKREQRIEVELGNLVAKEERRAFKARPVPRSVYYSHSATHRQQGKVQQQLTSQKKLKNMTHQHSTRSTPGLRAEGPGEKRGHTEEGEDQGLMLVEKEKSFRLKKEGLPSYDSNSYWRSQSRSRHPSIKMGTGGPRKQLELQIDMELERKKDRERELSYIDPLCTPGSPNNLCSSLVSQEDLPLPAGKTDYISVCNSRDQVVESVL</sequence>
<evidence type="ECO:0000256" key="8">
    <source>
        <dbReference type="ARBA" id="ARBA00023212"/>
    </source>
</evidence>
<comment type="subcellular location">
    <subcellularLocation>
        <location evidence="2">Cytoplasm</location>
        <location evidence="2">Cytoskeleton</location>
        <location evidence="2">Cilium basal body</location>
    </subcellularLocation>
    <subcellularLocation>
        <location evidence="1">Cytoplasm</location>
        <location evidence="1">Cytoskeleton</location>
        <location evidence="1">Microtubule organizing center</location>
        <location evidence="1">Centrosome</location>
        <location evidence="1">Centriole</location>
    </subcellularLocation>
</comment>
<evidence type="ECO:0000256" key="10">
    <source>
        <dbReference type="ARBA" id="ARBA00037165"/>
    </source>
</evidence>
<dbReference type="GeneTree" id="ENSGT00940000157824"/>
<dbReference type="Ensembl" id="ENSOTST00005117255.1">
    <property type="protein sequence ID" value="ENSOTSP00005124447.1"/>
    <property type="gene ID" value="ENSOTSG00005052400.1"/>
</dbReference>
<dbReference type="GO" id="GO:0044782">
    <property type="term" value="P:cilium organization"/>
    <property type="evidence" value="ECO:0007669"/>
    <property type="project" value="TreeGrafter"/>
</dbReference>
<evidence type="ECO:0000256" key="6">
    <source>
        <dbReference type="ARBA" id="ARBA00023054"/>
    </source>
</evidence>
<dbReference type="InterPro" id="IPR051655">
    <property type="entry name" value="FAM161"/>
</dbReference>
<protein>
    <recommendedName>
        <fullName evidence="11">Protein FAM161A</fullName>
    </recommendedName>
</protein>
<evidence type="ECO:0000313" key="14">
    <source>
        <dbReference type="Proteomes" id="UP000694402"/>
    </source>
</evidence>
<reference evidence="13" key="3">
    <citation type="submission" date="2025-09" db="UniProtKB">
        <authorList>
            <consortium name="Ensembl"/>
        </authorList>
    </citation>
    <scope>IDENTIFICATION</scope>
</reference>
<proteinExistence type="inferred from homology"/>
<evidence type="ECO:0000313" key="13">
    <source>
        <dbReference type="Ensembl" id="ENSOTSP00005124447.1"/>
    </source>
</evidence>
<feature type="region of interest" description="Disordered" evidence="12">
    <location>
        <begin position="472"/>
        <end position="528"/>
    </location>
</feature>
<evidence type="ECO:0000256" key="1">
    <source>
        <dbReference type="ARBA" id="ARBA00004114"/>
    </source>
</evidence>
<evidence type="ECO:0000256" key="7">
    <source>
        <dbReference type="ARBA" id="ARBA00023069"/>
    </source>
</evidence>
<keyword evidence="8" id="KW-0206">Cytoskeleton</keyword>
<feature type="region of interest" description="Disordered" evidence="12">
    <location>
        <begin position="27"/>
        <end position="85"/>
    </location>
</feature>
<comment type="function">
    <text evidence="10">Involved in ciliogenesis.</text>
</comment>
<feature type="region of interest" description="Disordered" evidence="12">
    <location>
        <begin position="135"/>
        <end position="324"/>
    </location>
</feature>
<dbReference type="PANTHER" id="PTHR21501:SF3">
    <property type="entry name" value="PROTEIN FAM161A"/>
    <property type="match status" value="1"/>
</dbReference>
<evidence type="ECO:0000256" key="11">
    <source>
        <dbReference type="ARBA" id="ARBA00039949"/>
    </source>
</evidence>
<dbReference type="Pfam" id="PF10595">
    <property type="entry name" value="FAM161A_B"/>
    <property type="match status" value="1"/>
</dbReference>
<dbReference type="AlphaFoldDB" id="A0AAZ3Q5D6"/>
<dbReference type="GO" id="GO:0005929">
    <property type="term" value="C:cilium"/>
    <property type="evidence" value="ECO:0007669"/>
    <property type="project" value="TreeGrafter"/>
</dbReference>
<evidence type="ECO:0000256" key="5">
    <source>
        <dbReference type="ARBA" id="ARBA00022794"/>
    </source>
</evidence>
<feature type="compositionally biased region" description="Acidic residues" evidence="12">
    <location>
        <begin position="60"/>
        <end position="73"/>
    </location>
</feature>
<gene>
    <name evidence="13" type="primary">ZRSR2</name>
</gene>
<organism evidence="13 14">
    <name type="scientific">Oncorhynchus tshawytscha</name>
    <name type="common">Chinook salmon</name>
    <name type="synonym">Salmo tshawytscha</name>
    <dbReference type="NCBI Taxonomy" id="74940"/>
    <lineage>
        <taxon>Eukaryota</taxon>
        <taxon>Metazoa</taxon>
        <taxon>Chordata</taxon>
        <taxon>Craniata</taxon>
        <taxon>Vertebrata</taxon>
        <taxon>Euteleostomi</taxon>
        <taxon>Actinopterygii</taxon>
        <taxon>Neopterygii</taxon>
        <taxon>Teleostei</taxon>
        <taxon>Protacanthopterygii</taxon>
        <taxon>Salmoniformes</taxon>
        <taxon>Salmonidae</taxon>
        <taxon>Salmoninae</taxon>
        <taxon>Oncorhynchus</taxon>
    </lineage>
</organism>
<feature type="compositionally biased region" description="Basic and acidic residues" evidence="12">
    <location>
        <begin position="216"/>
        <end position="230"/>
    </location>
</feature>
<feature type="compositionally biased region" description="Polar residues" evidence="12">
    <location>
        <begin position="291"/>
        <end position="302"/>
    </location>
</feature>
<feature type="compositionally biased region" description="Polar residues" evidence="12">
    <location>
        <begin position="246"/>
        <end position="256"/>
    </location>
</feature>
<evidence type="ECO:0000256" key="2">
    <source>
        <dbReference type="ARBA" id="ARBA00004120"/>
    </source>
</evidence>
<keyword evidence="5" id="KW-0970">Cilium biogenesis/degradation</keyword>
<feature type="compositionally biased region" description="Polar residues" evidence="12">
    <location>
        <begin position="159"/>
        <end position="173"/>
    </location>
</feature>
<keyword evidence="6" id="KW-0175">Coiled coil</keyword>
<evidence type="ECO:0000256" key="3">
    <source>
        <dbReference type="ARBA" id="ARBA00006663"/>
    </source>
</evidence>
<feature type="compositionally biased region" description="Basic residues" evidence="12">
    <location>
        <begin position="491"/>
        <end position="501"/>
    </location>
</feature>
<dbReference type="InterPro" id="IPR019579">
    <property type="entry name" value="FAM161A/B"/>
</dbReference>
<dbReference type="Proteomes" id="UP000694402">
    <property type="component" value="Unassembled WGS sequence"/>
</dbReference>
<name>A0AAZ3Q5D6_ONCTS</name>
<keyword evidence="9" id="KW-0966">Cell projection</keyword>
<evidence type="ECO:0000256" key="9">
    <source>
        <dbReference type="ARBA" id="ARBA00023273"/>
    </source>
</evidence>
<feature type="compositionally biased region" description="Basic and acidic residues" evidence="12">
    <location>
        <begin position="512"/>
        <end position="521"/>
    </location>
</feature>
<feature type="compositionally biased region" description="Low complexity" evidence="12">
    <location>
        <begin position="257"/>
        <end position="283"/>
    </location>
</feature>
<reference evidence="14" key="1">
    <citation type="journal article" date="2018" name="PLoS ONE">
        <title>Chinook salmon (Oncorhynchus tshawytscha) genome and transcriptome.</title>
        <authorList>
            <person name="Christensen K.A."/>
            <person name="Leong J.S."/>
            <person name="Sakhrani D."/>
            <person name="Biagi C.A."/>
            <person name="Minkley D.R."/>
            <person name="Withler R.E."/>
            <person name="Rondeau E.B."/>
            <person name="Koop B.F."/>
            <person name="Devlin R.H."/>
        </authorList>
    </citation>
    <scope>NUCLEOTIDE SEQUENCE [LARGE SCALE GENOMIC DNA]</scope>
</reference>
<feature type="region of interest" description="Disordered" evidence="12">
    <location>
        <begin position="548"/>
        <end position="571"/>
    </location>
</feature>
<evidence type="ECO:0000256" key="4">
    <source>
        <dbReference type="ARBA" id="ARBA00022490"/>
    </source>
</evidence>
<dbReference type="PANTHER" id="PTHR21501">
    <property type="entry name" value="PROTEIN FAM-161"/>
    <property type="match status" value="1"/>
</dbReference>
<feature type="compositionally biased region" description="Polar residues" evidence="12">
    <location>
        <begin position="481"/>
        <end position="490"/>
    </location>
</feature>
<accession>A0AAZ3Q5D6</accession>
<reference evidence="13" key="2">
    <citation type="submission" date="2025-08" db="UniProtKB">
        <authorList>
            <consortium name="Ensembl"/>
        </authorList>
    </citation>
    <scope>IDENTIFICATION</scope>
</reference>
<keyword evidence="4" id="KW-0963">Cytoplasm</keyword>
<keyword evidence="7" id="KW-0969">Cilium</keyword>
<comment type="similarity">
    <text evidence="3">Belongs to the FAM161 family.</text>
</comment>
<keyword evidence="14" id="KW-1185">Reference proteome</keyword>
<dbReference type="GO" id="GO:0005814">
    <property type="term" value="C:centriole"/>
    <property type="evidence" value="ECO:0007669"/>
    <property type="project" value="UniProtKB-SubCell"/>
</dbReference>
<feature type="compositionally biased region" description="Basic and acidic residues" evidence="12">
    <location>
        <begin position="147"/>
        <end position="158"/>
    </location>
</feature>